<dbReference type="PANTHER" id="PTHR13312">
    <property type="entry name" value="HIV-INDUCED PROTEIN-7-LIKE PROTEASE"/>
    <property type="match status" value="1"/>
</dbReference>
<dbReference type="Gene3D" id="3.90.70.80">
    <property type="match status" value="1"/>
</dbReference>
<dbReference type="GO" id="GO:0016579">
    <property type="term" value="P:protein deubiquitination"/>
    <property type="evidence" value="ECO:0007669"/>
    <property type="project" value="TreeGrafter"/>
</dbReference>
<dbReference type="GO" id="GO:0005634">
    <property type="term" value="C:nucleus"/>
    <property type="evidence" value="ECO:0007669"/>
    <property type="project" value="TreeGrafter"/>
</dbReference>
<dbReference type="InterPro" id="IPR038765">
    <property type="entry name" value="Papain-like_cys_pep_sf"/>
</dbReference>
<keyword evidence="3" id="KW-0833">Ubl conjugation pathway</keyword>
<comment type="subcellular location">
    <subcellularLocation>
        <location evidence="3">Cytoplasm</location>
    </subcellularLocation>
</comment>
<dbReference type="GO" id="GO:0005829">
    <property type="term" value="C:cytosol"/>
    <property type="evidence" value="ECO:0007669"/>
    <property type="project" value="TreeGrafter"/>
</dbReference>
<dbReference type="Proteomes" id="UP001190700">
    <property type="component" value="Unassembled WGS sequence"/>
</dbReference>
<keyword evidence="3" id="KW-0963">Cytoplasm</keyword>
<dbReference type="EMBL" id="LGRX02005588">
    <property type="protein sequence ID" value="KAK3278162.1"/>
    <property type="molecule type" value="Genomic_DNA"/>
</dbReference>
<evidence type="ECO:0000313" key="5">
    <source>
        <dbReference type="EMBL" id="KAK3278162.1"/>
    </source>
</evidence>
<name>A0AAE0LAR6_9CHLO</name>
<dbReference type="InterPro" id="IPR003323">
    <property type="entry name" value="OTU_dom"/>
</dbReference>
<dbReference type="EC" id="3.4.19.12" evidence="3"/>
<dbReference type="SUPFAM" id="SSF54001">
    <property type="entry name" value="Cysteine proteinases"/>
    <property type="match status" value="1"/>
</dbReference>
<evidence type="ECO:0000256" key="1">
    <source>
        <dbReference type="ARBA" id="ARBA00000707"/>
    </source>
</evidence>
<evidence type="ECO:0000313" key="6">
    <source>
        <dbReference type="Proteomes" id="UP001190700"/>
    </source>
</evidence>
<keyword evidence="6" id="KW-1185">Reference proteome</keyword>
<dbReference type="AlphaFoldDB" id="A0AAE0LAR6"/>
<evidence type="ECO:0000256" key="2">
    <source>
        <dbReference type="ARBA" id="ARBA00022801"/>
    </source>
</evidence>
<dbReference type="Pfam" id="PF02338">
    <property type="entry name" value="OTU"/>
    <property type="match status" value="1"/>
</dbReference>
<keyword evidence="2 3" id="KW-0378">Hydrolase</keyword>
<sequence>MMRYASSTYHVREPAQALFEIARSETRDIPKPTETNLRVIRVTGDGKCMFRSLALGLAASRNQSMSSSREETEADQLRMAVFDAMCKSTKRRMDFPEAIIAVKAESDFDRYCKRVQKPSFWGGEAELLVLSKMLKQPIGVYLPDKKHGGFRLIQEYGAKFNIENGGKRKVIKLLYNGQNHYDLLL</sequence>
<feature type="domain" description="OTU" evidence="4">
    <location>
        <begin position="37"/>
        <end position="185"/>
    </location>
</feature>
<dbReference type="GO" id="GO:0036503">
    <property type="term" value="P:ERAD pathway"/>
    <property type="evidence" value="ECO:0007669"/>
    <property type="project" value="TreeGrafter"/>
</dbReference>
<dbReference type="GO" id="GO:0004843">
    <property type="term" value="F:cysteine-type deubiquitinase activity"/>
    <property type="evidence" value="ECO:0007669"/>
    <property type="project" value="UniProtKB-UniRule"/>
</dbReference>
<reference evidence="5 6" key="1">
    <citation type="journal article" date="2015" name="Genome Biol. Evol.">
        <title>Comparative Genomics of a Bacterivorous Green Alga Reveals Evolutionary Causalities and Consequences of Phago-Mixotrophic Mode of Nutrition.</title>
        <authorList>
            <person name="Burns J.A."/>
            <person name="Paasch A."/>
            <person name="Narechania A."/>
            <person name="Kim E."/>
        </authorList>
    </citation>
    <scope>NUCLEOTIDE SEQUENCE [LARGE SCALE GENOMIC DNA]</scope>
    <source>
        <strain evidence="5 6">PLY_AMNH</strain>
    </source>
</reference>
<keyword evidence="3" id="KW-0645">Protease</keyword>
<organism evidence="5 6">
    <name type="scientific">Cymbomonas tetramitiformis</name>
    <dbReference type="NCBI Taxonomy" id="36881"/>
    <lineage>
        <taxon>Eukaryota</taxon>
        <taxon>Viridiplantae</taxon>
        <taxon>Chlorophyta</taxon>
        <taxon>Pyramimonadophyceae</taxon>
        <taxon>Pyramimonadales</taxon>
        <taxon>Pyramimonadaceae</taxon>
        <taxon>Cymbomonas</taxon>
    </lineage>
</organism>
<proteinExistence type="predicted"/>
<dbReference type="PANTHER" id="PTHR13312:SF3">
    <property type="entry name" value="OVARIAN TUMOR DOMAIN-CONTAINING DEUBIQUITINATING ENZYME 3"/>
    <property type="match status" value="1"/>
</dbReference>
<evidence type="ECO:0000259" key="4">
    <source>
        <dbReference type="PROSITE" id="PS50802"/>
    </source>
</evidence>
<comment type="catalytic activity">
    <reaction evidence="1 3">
        <text>Thiol-dependent hydrolysis of ester, thioester, amide, peptide and isopeptide bonds formed by the C-terminal Gly of ubiquitin (a 76-residue protein attached to proteins as an intracellular targeting signal).</text>
        <dbReference type="EC" id="3.4.19.12"/>
    </reaction>
</comment>
<gene>
    <name evidence="5" type="ORF">CYMTET_13884</name>
</gene>
<evidence type="ECO:0000256" key="3">
    <source>
        <dbReference type="RuleBase" id="RU367104"/>
    </source>
</evidence>
<accession>A0AAE0LAR6</accession>
<comment type="function">
    <text evidence="3">Hydrolase that can remove conjugated ubiquitin from proteins and may therefore play an important regulatory role at the level of protein turnover by preventing degradation.</text>
</comment>
<dbReference type="PROSITE" id="PS50802">
    <property type="entry name" value="OTU"/>
    <property type="match status" value="1"/>
</dbReference>
<comment type="caution">
    <text evidence="5">The sequence shown here is derived from an EMBL/GenBank/DDBJ whole genome shotgun (WGS) entry which is preliminary data.</text>
</comment>
<protein>
    <recommendedName>
        <fullName evidence="3">Ubiquitin thioesterase OTU</fullName>
        <ecNumber evidence="3">3.4.19.12</ecNumber>
    </recommendedName>
</protein>
<keyword evidence="3" id="KW-0788">Thiol protease</keyword>
<dbReference type="FunFam" id="3.90.70.80:FF:000019">
    <property type="entry name" value="Cysteine proteinases superfamily protein"/>
    <property type="match status" value="1"/>
</dbReference>
<dbReference type="GO" id="GO:0030968">
    <property type="term" value="P:endoplasmic reticulum unfolded protein response"/>
    <property type="evidence" value="ECO:0007669"/>
    <property type="project" value="TreeGrafter"/>
</dbReference>